<reference evidence="2 3" key="1">
    <citation type="submission" date="2017-08" db="EMBL/GenBank/DDBJ databases">
        <title>Whole Genome Sequence of Sphingobium hydrophobicum C1: Insights into Adaption to the Electronic-waste Contaminated Sediment.</title>
        <authorList>
            <person name="Song D."/>
            <person name="Chen X."/>
            <person name="Xu M."/>
        </authorList>
    </citation>
    <scope>NUCLEOTIDE SEQUENCE [LARGE SCALE GENOMIC DNA]</scope>
    <source>
        <strain evidence="2 3">C1</strain>
    </source>
</reference>
<sequence length="136" mass="15053">MTRRVEATRKTLSKYARPFSWRGRATCLHMARTQMRNMGHRPPSIPDFRSALGARTALKKAGFATVADLLDSLLPRISPAQMWVGDLALLPGDDLFDSICISDTVGKLVGWHQDDSSGVKPQLVLSLDHVIGAWRV</sequence>
<dbReference type="RefSeq" id="WP_095687044.1">
    <property type="nucleotide sequence ID" value="NZ_CP022745.1"/>
</dbReference>
<dbReference type="InterPro" id="IPR053802">
    <property type="entry name" value="DUF6950"/>
</dbReference>
<evidence type="ECO:0000313" key="2">
    <source>
        <dbReference type="EMBL" id="ASY44978.1"/>
    </source>
</evidence>
<dbReference type="Proteomes" id="UP000217141">
    <property type="component" value="Chromosome I"/>
</dbReference>
<dbReference type="KEGG" id="shyd:CJD35_11405"/>
<dbReference type="AlphaFoldDB" id="A0A249MUH8"/>
<dbReference type="Pfam" id="PF22262">
    <property type="entry name" value="DUF6950"/>
    <property type="match status" value="1"/>
</dbReference>
<evidence type="ECO:0000313" key="3">
    <source>
        <dbReference type="Proteomes" id="UP000217141"/>
    </source>
</evidence>
<gene>
    <name evidence="2" type="ORF">CJD35_11405</name>
</gene>
<evidence type="ECO:0000259" key="1">
    <source>
        <dbReference type="Pfam" id="PF22262"/>
    </source>
</evidence>
<accession>A0A249MUH8</accession>
<organism evidence="2 3">
    <name type="scientific">Sphingobium xenophagum</name>
    <dbReference type="NCBI Taxonomy" id="121428"/>
    <lineage>
        <taxon>Bacteria</taxon>
        <taxon>Pseudomonadati</taxon>
        <taxon>Pseudomonadota</taxon>
        <taxon>Alphaproteobacteria</taxon>
        <taxon>Sphingomonadales</taxon>
        <taxon>Sphingomonadaceae</taxon>
        <taxon>Sphingobium</taxon>
    </lineage>
</organism>
<name>A0A249MUH8_SPHXE</name>
<dbReference type="EMBL" id="CP022745">
    <property type="protein sequence ID" value="ASY44978.1"/>
    <property type="molecule type" value="Genomic_DNA"/>
</dbReference>
<proteinExistence type="predicted"/>
<protein>
    <recommendedName>
        <fullName evidence="1">DUF6950 domain-containing protein</fullName>
    </recommendedName>
</protein>
<feature type="domain" description="DUF6950" evidence="1">
    <location>
        <begin position="14"/>
        <end position="136"/>
    </location>
</feature>